<dbReference type="InterPro" id="IPR026960">
    <property type="entry name" value="RVT-Znf"/>
</dbReference>
<gene>
    <name evidence="2" type="ORF">P3X46_032374</name>
</gene>
<dbReference type="EMBL" id="JARPOI010000018">
    <property type="protein sequence ID" value="KAJ9135163.1"/>
    <property type="molecule type" value="Genomic_DNA"/>
</dbReference>
<comment type="caution">
    <text evidence="2">The sequence shown here is derived from an EMBL/GenBank/DDBJ whole genome shotgun (WGS) entry which is preliminary data.</text>
</comment>
<accession>A0ABQ9KD47</accession>
<evidence type="ECO:0000259" key="1">
    <source>
        <dbReference type="Pfam" id="PF13966"/>
    </source>
</evidence>
<organism evidence="2 3">
    <name type="scientific">Hevea brasiliensis</name>
    <name type="common">Para rubber tree</name>
    <name type="synonym">Siphonia brasiliensis</name>
    <dbReference type="NCBI Taxonomy" id="3981"/>
    <lineage>
        <taxon>Eukaryota</taxon>
        <taxon>Viridiplantae</taxon>
        <taxon>Streptophyta</taxon>
        <taxon>Embryophyta</taxon>
        <taxon>Tracheophyta</taxon>
        <taxon>Spermatophyta</taxon>
        <taxon>Magnoliopsida</taxon>
        <taxon>eudicotyledons</taxon>
        <taxon>Gunneridae</taxon>
        <taxon>Pentapetalae</taxon>
        <taxon>rosids</taxon>
        <taxon>fabids</taxon>
        <taxon>Malpighiales</taxon>
        <taxon>Euphorbiaceae</taxon>
        <taxon>Crotonoideae</taxon>
        <taxon>Micrandreae</taxon>
        <taxon>Hevea</taxon>
    </lineage>
</organism>
<feature type="domain" description="Reverse transcriptase zinc-binding" evidence="1">
    <location>
        <begin position="2"/>
        <end position="83"/>
    </location>
</feature>
<name>A0ABQ9KD47_HEVBR</name>
<evidence type="ECO:0000313" key="3">
    <source>
        <dbReference type="Proteomes" id="UP001174677"/>
    </source>
</evidence>
<dbReference type="InterPro" id="IPR036397">
    <property type="entry name" value="RNaseH_sf"/>
</dbReference>
<dbReference type="Gene3D" id="3.30.420.10">
    <property type="entry name" value="Ribonuclease H-like superfamily/Ribonuclease H"/>
    <property type="match status" value="1"/>
</dbReference>
<dbReference type="Pfam" id="PF13966">
    <property type="entry name" value="zf-RVT"/>
    <property type="match status" value="1"/>
</dbReference>
<protein>
    <recommendedName>
        <fullName evidence="1">Reverse transcriptase zinc-binding domain-containing protein</fullName>
    </recommendedName>
</protein>
<dbReference type="Proteomes" id="UP001174677">
    <property type="component" value="Chromosome 18"/>
</dbReference>
<sequence length="252" mass="28403">MQSLYSCLINASTQVSFCSSSLWQGLAPPKVELLVWLAYRDHLCYKGWLSSINVISPSQSGCPFCFDASKSISHLFLHCYHSWRVSNWLFSWRDLKFCLPKTVDAFLNEWNSLCYGNFQRKFWLKLFYAIVSSLWLSRNDIIFNNKEMDTISLCSLILFRVATWMRALDASFPFSGADLLVTTDAIKLGIGGVLRDSFGNIICLFSCFVGIIDSNAVELLAISKALKVSVSKQIFSSISSIIIESDSMNVVS</sequence>
<keyword evidence="3" id="KW-1185">Reference proteome</keyword>
<reference evidence="2 3" key="1">
    <citation type="journal article" date="2023" name="Plant Biotechnol. J.">
        <title>Chromosome-level wild Hevea brasiliensis genome provides new tools for genomic-assisted breeding and valuable loci to elevate rubber yield.</title>
        <authorList>
            <person name="Cheng H."/>
            <person name="Song X."/>
            <person name="Hu Y."/>
            <person name="Wu T."/>
            <person name="Yang Q."/>
            <person name="An Z."/>
            <person name="Feng S."/>
            <person name="Deng Z."/>
            <person name="Wu W."/>
            <person name="Zeng X."/>
            <person name="Tu M."/>
            <person name="Wang X."/>
            <person name="Huang H."/>
        </authorList>
    </citation>
    <scope>NUCLEOTIDE SEQUENCE [LARGE SCALE GENOMIC DNA]</scope>
    <source>
        <strain evidence="2">MT/VB/25A 57/8</strain>
    </source>
</reference>
<proteinExistence type="predicted"/>
<evidence type="ECO:0000313" key="2">
    <source>
        <dbReference type="EMBL" id="KAJ9135163.1"/>
    </source>
</evidence>